<feature type="active site" evidence="5">
    <location>
        <position position="75"/>
    </location>
</feature>
<evidence type="ECO:0000313" key="8">
    <source>
        <dbReference type="EMBL" id="KKJ01354.1"/>
    </source>
</evidence>
<dbReference type="AlphaFoldDB" id="A0A0M2Q334"/>
<dbReference type="PANTHER" id="PTHR10629">
    <property type="entry name" value="CYTOSINE-SPECIFIC METHYLTRANSFERASE"/>
    <property type="match status" value="1"/>
</dbReference>
<accession>A0A0M2Q334</accession>
<dbReference type="PANTHER" id="PTHR10629:SF52">
    <property type="entry name" value="DNA (CYTOSINE-5)-METHYLTRANSFERASE 1"/>
    <property type="match status" value="1"/>
</dbReference>
<keyword evidence="2 5" id="KW-0808">Transferase</keyword>
<dbReference type="InterPro" id="IPR029063">
    <property type="entry name" value="SAM-dependent_MTases_sf"/>
</dbReference>
<dbReference type="GO" id="GO:0003886">
    <property type="term" value="F:DNA (cytosine-5-)-methyltransferase activity"/>
    <property type="evidence" value="ECO:0007669"/>
    <property type="project" value="UniProtKB-EC"/>
</dbReference>
<dbReference type="Gene3D" id="3.40.50.150">
    <property type="entry name" value="Vaccinia Virus protein VP39"/>
    <property type="match status" value="1"/>
</dbReference>
<dbReference type="InterPro" id="IPR031303">
    <property type="entry name" value="C5_meth_CS"/>
</dbReference>
<proteinExistence type="inferred from homology"/>
<dbReference type="PROSITE" id="PS00095">
    <property type="entry name" value="C5_MTASE_2"/>
    <property type="match status" value="1"/>
</dbReference>
<keyword evidence="3 5" id="KW-0949">S-adenosyl-L-methionine</keyword>
<sequence length="343" mass="38649">MRCVDLFAGCGGLSLGFQRAGFDVVAAYDNWIPALEIYKKNFSHPIYNLDLMNGSKAIAAIASHHPDLIMGGPPCQDFSSAGKRDLSLGRASLTYDFANIVCAIKPKWFVMENVEQIKKSQILKAITDQFFSHHYGLSSVILNAAYCGVPQARTRLFLIGHFQDKHNQVNSILKARLSKEPMTVRDYLGDSLGIEFYYRHPRNYNRRGIFSIDEPSPTIRGVNRPIPQGYKLNSCDPKGISLNVIRPLTTLERSYIQTFPKFFKFEGTKTSLEQMIGNAVPVALARYVAEGIKIYMTQGTVHQSAPKSMVSDREEPFSLPTKPLHREFRLTDTQSYLQPRLFG</sequence>
<comment type="caution">
    <text evidence="8">The sequence shown here is derived from an EMBL/GenBank/DDBJ whole genome shotgun (WGS) entry which is preliminary data.</text>
</comment>
<dbReference type="STRING" id="317619.GCA_000332315_03873"/>
<evidence type="ECO:0000256" key="4">
    <source>
        <dbReference type="ARBA" id="ARBA00022747"/>
    </source>
</evidence>
<dbReference type="Proteomes" id="UP000034681">
    <property type="component" value="Unassembled WGS sequence"/>
</dbReference>
<dbReference type="OrthoDB" id="9813719at2"/>
<dbReference type="InterPro" id="IPR001525">
    <property type="entry name" value="C5_MeTfrase"/>
</dbReference>
<dbReference type="Gene3D" id="3.90.120.10">
    <property type="entry name" value="DNA Methylase, subunit A, domain 2"/>
    <property type="match status" value="1"/>
</dbReference>
<gene>
    <name evidence="8" type="ORF">PROH_03095</name>
</gene>
<dbReference type="InterPro" id="IPR050390">
    <property type="entry name" value="C5-Methyltransferase"/>
</dbReference>
<evidence type="ECO:0000256" key="2">
    <source>
        <dbReference type="ARBA" id="ARBA00022679"/>
    </source>
</evidence>
<evidence type="ECO:0000256" key="7">
    <source>
        <dbReference type="RuleBase" id="RU000417"/>
    </source>
</evidence>
<comment type="similarity">
    <text evidence="5 6">Belongs to the class I-like SAM-binding methyltransferase superfamily. C5-methyltransferase family.</text>
</comment>
<evidence type="ECO:0000256" key="3">
    <source>
        <dbReference type="ARBA" id="ARBA00022691"/>
    </source>
</evidence>
<reference evidence="8" key="1">
    <citation type="submission" date="2012-04" db="EMBL/GenBank/DDBJ databases">
        <authorList>
            <person name="Borisov I.G."/>
            <person name="Ivanikova N.V."/>
            <person name="Pinevich A.V."/>
        </authorList>
    </citation>
    <scope>NUCLEOTIDE SEQUENCE [LARGE SCALE GENOMIC DNA]</scope>
    <source>
        <strain evidence="8">CALU 1027</strain>
    </source>
</reference>
<organism evidence="8 9">
    <name type="scientific">Prochlorothrix hollandica PCC 9006 = CALU 1027</name>
    <dbReference type="NCBI Taxonomy" id="317619"/>
    <lineage>
        <taxon>Bacteria</taxon>
        <taxon>Bacillati</taxon>
        <taxon>Cyanobacteriota</taxon>
        <taxon>Cyanophyceae</taxon>
        <taxon>Prochlorotrichales</taxon>
        <taxon>Prochlorotrichaceae</taxon>
        <taxon>Prochlorothrix</taxon>
    </lineage>
</organism>
<name>A0A0M2Q334_PROHO</name>
<keyword evidence="1 5" id="KW-0489">Methyltransferase</keyword>
<dbReference type="NCBIfam" id="TIGR00675">
    <property type="entry name" value="dcm"/>
    <property type="match status" value="1"/>
</dbReference>
<dbReference type="EMBL" id="AJTX02000002">
    <property type="protein sequence ID" value="KKJ01354.1"/>
    <property type="molecule type" value="Genomic_DNA"/>
</dbReference>
<dbReference type="PRINTS" id="PR00105">
    <property type="entry name" value="C5METTRFRASE"/>
</dbReference>
<dbReference type="GO" id="GO:0032259">
    <property type="term" value="P:methylation"/>
    <property type="evidence" value="ECO:0007669"/>
    <property type="project" value="UniProtKB-KW"/>
</dbReference>
<evidence type="ECO:0000313" key="9">
    <source>
        <dbReference type="Proteomes" id="UP000034681"/>
    </source>
</evidence>
<dbReference type="GO" id="GO:0009307">
    <property type="term" value="P:DNA restriction-modification system"/>
    <property type="evidence" value="ECO:0007669"/>
    <property type="project" value="UniProtKB-KW"/>
</dbReference>
<dbReference type="REBASE" id="167977">
    <property type="entry name" value="M.Pho1027ORF3095P"/>
</dbReference>
<dbReference type="PROSITE" id="PS00094">
    <property type="entry name" value="C5_MTASE_1"/>
    <property type="match status" value="1"/>
</dbReference>
<comment type="catalytic activity">
    <reaction evidence="7">
        <text>a 2'-deoxycytidine in DNA + S-adenosyl-L-methionine = a 5-methyl-2'-deoxycytidine in DNA + S-adenosyl-L-homocysteine + H(+)</text>
        <dbReference type="Rhea" id="RHEA:13681"/>
        <dbReference type="Rhea" id="RHEA-COMP:11369"/>
        <dbReference type="Rhea" id="RHEA-COMP:11370"/>
        <dbReference type="ChEBI" id="CHEBI:15378"/>
        <dbReference type="ChEBI" id="CHEBI:57856"/>
        <dbReference type="ChEBI" id="CHEBI:59789"/>
        <dbReference type="ChEBI" id="CHEBI:85452"/>
        <dbReference type="ChEBI" id="CHEBI:85454"/>
        <dbReference type="EC" id="2.1.1.37"/>
    </reaction>
</comment>
<dbReference type="RefSeq" id="WP_017714036.1">
    <property type="nucleotide sequence ID" value="NZ_KB235941.1"/>
</dbReference>
<dbReference type="CDD" id="cd00315">
    <property type="entry name" value="Cyt_C5_DNA_methylase"/>
    <property type="match status" value="1"/>
</dbReference>
<evidence type="ECO:0000256" key="6">
    <source>
        <dbReference type="RuleBase" id="RU000416"/>
    </source>
</evidence>
<evidence type="ECO:0000256" key="1">
    <source>
        <dbReference type="ARBA" id="ARBA00022603"/>
    </source>
</evidence>
<evidence type="ECO:0000256" key="5">
    <source>
        <dbReference type="PROSITE-ProRule" id="PRU01016"/>
    </source>
</evidence>
<dbReference type="PROSITE" id="PS51679">
    <property type="entry name" value="SAM_MT_C5"/>
    <property type="match status" value="1"/>
</dbReference>
<dbReference type="EC" id="2.1.1.37" evidence="7"/>
<dbReference type="Pfam" id="PF00145">
    <property type="entry name" value="DNA_methylase"/>
    <property type="match status" value="1"/>
</dbReference>
<keyword evidence="9" id="KW-1185">Reference proteome</keyword>
<keyword evidence="4" id="KW-0680">Restriction system</keyword>
<dbReference type="InterPro" id="IPR018117">
    <property type="entry name" value="C5_DNA_meth_AS"/>
</dbReference>
<dbReference type="GO" id="GO:0044027">
    <property type="term" value="P:negative regulation of gene expression via chromosomal CpG island methylation"/>
    <property type="evidence" value="ECO:0007669"/>
    <property type="project" value="TreeGrafter"/>
</dbReference>
<protein>
    <recommendedName>
        <fullName evidence="7">Cytosine-specific methyltransferase</fullName>
        <ecNumber evidence="7">2.1.1.37</ecNumber>
    </recommendedName>
</protein>
<dbReference type="SUPFAM" id="SSF53335">
    <property type="entry name" value="S-adenosyl-L-methionine-dependent methyltransferases"/>
    <property type="match status" value="1"/>
</dbReference>
<dbReference type="GO" id="GO:0003677">
    <property type="term" value="F:DNA binding"/>
    <property type="evidence" value="ECO:0007669"/>
    <property type="project" value="TreeGrafter"/>
</dbReference>